<feature type="domain" description="CAAX prenyl protease 2/Lysostaphin resistance protein A-like" evidence="2">
    <location>
        <begin position="138"/>
        <end position="226"/>
    </location>
</feature>
<dbReference type="Proteomes" id="UP000620559">
    <property type="component" value="Unassembled WGS sequence"/>
</dbReference>
<sequence>MKIELPPSSIIAVCFVLFISAMHLLGGINQRQLIKKQQSEKGLKIERPKPSLGFSILITQISLILFLIVSYKNGWNFTSVGLKFEIFPIISLIVGSICYILFTFGLIIILKILKLLEATEDDTYRVMLRLTPRQKLPKILFLIGVCIFNPITEELMFRGILVHQLGLFINNHLLAIALGLFINLGNHIYQGKLQIATHIIFYLIAIALLYSPFGLIGAIGFHFAGDIYPFISLKRSAINYRNRIRNKRAVKDTSN</sequence>
<dbReference type="RefSeq" id="WP_322745467.1">
    <property type="nucleotide sequence ID" value="NZ_JADEWL010000020.1"/>
</dbReference>
<evidence type="ECO:0000313" key="4">
    <source>
        <dbReference type="Proteomes" id="UP000620559"/>
    </source>
</evidence>
<dbReference type="GO" id="GO:0004175">
    <property type="term" value="F:endopeptidase activity"/>
    <property type="evidence" value="ECO:0007669"/>
    <property type="project" value="UniProtKB-ARBA"/>
</dbReference>
<dbReference type="EMBL" id="JADEWL010000020">
    <property type="protein sequence ID" value="MBE9212850.1"/>
    <property type="molecule type" value="Genomic_DNA"/>
</dbReference>
<dbReference type="GO" id="GO:0008237">
    <property type="term" value="F:metallopeptidase activity"/>
    <property type="evidence" value="ECO:0007669"/>
    <property type="project" value="UniProtKB-KW"/>
</dbReference>
<keyword evidence="1" id="KW-1133">Transmembrane helix</keyword>
<name>A0A8J7F1D4_9CYAN</name>
<feature type="transmembrane region" description="Helical" evidence="1">
    <location>
        <begin position="89"/>
        <end position="116"/>
    </location>
</feature>
<protein>
    <submittedName>
        <fullName evidence="3">CPBP family intramembrane metalloprotease</fullName>
    </submittedName>
</protein>
<organism evidence="3 4">
    <name type="scientific">Plectonema cf. radiosum LEGE 06105</name>
    <dbReference type="NCBI Taxonomy" id="945769"/>
    <lineage>
        <taxon>Bacteria</taxon>
        <taxon>Bacillati</taxon>
        <taxon>Cyanobacteriota</taxon>
        <taxon>Cyanophyceae</taxon>
        <taxon>Oscillatoriophycideae</taxon>
        <taxon>Oscillatoriales</taxon>
        <taxon>Microcoleaceae</taxon>
        <taxon>Plectonema</taxon>
    </lineage>
</organism>
<proteinExistence type="predicted"/>
<keyword evidence="1" id="KW-0812">Transmembrane</keyword>
<evidence type="ECO:0000256" key="1">
    <source>
        <dbReference type="SAM" id="Phobius"/>
    </source>
</evidence>
<keyword evidence="3" id="KW-0645">Protease</keyword>
<accession>A0A8J7F1D4</accession>
<dbReference type="GO" id="GO:0080120">
    <property type="term" value="P:CAAX-box protein maturation"/>
    <property type="evidence" value="ECO:0007669"/>
    <property type="project" value="UniProtKB-ARBA"/>
</dbReference>
<reference evidence="3" key="1">
    <citation type="submission" date="2020-10" db="EMBL/GenBank/DDBJ databases">
        <authorList>
            <person name="Castelo-Branco R."/>
            <person name="Eusebio N."/>
            <person name="Adriana R."/>
            <person name="Vieira A."/>
            <person name="Brugerolle De Fraissinette N."/>
            <person name="Rezende De Castro R."/>
            <person name="Schneider M.P."/>
            <person name="Vasconcelos V."/>
            <person name="Leao P.N."/>
        </authorList>
    </citation>
    <scope>NUCLEOTIDE SEQUENCE</scope>
    <source>
        <strain evidence="3">LEGE 06105</strain>
    </source>
</reference>
<keyword evidence="1" id="KW-0472">Membrane</keyword>
<gene>
    <name evidence="3" type="ORF">IQ247_09115</name>
</gene>
<feature type="transmembrane region" description="Helical" evidence="1">
    <location>
        <begin position="6"/>
        <end position="29"/>
    </location>
</feature>
<feature type="transmembrane region" description="Helical" evidence="1">
    <location>
        <begin position="201"/>
        <end position="224"/>
    </location>
</feature>
<keyword evidence="3" id="KW-0482">Metalloprotease</keyword>
<feature type="transmembrane region" description="Helical" evidence="1">
    <location>
        <begin position="136"/>
        <end position="152"/>
    </location>
</feature>
<evidence type="ECO:0000313" key="3">
    <source>
        <dbReference type="EMBL" id="MBE9212850.1"/>
    </source>
</evidence>
<keyword evidence="3" id="KW-0378">Hydrolase</keyword>
<comment type="caution">
    <text evidence="3">The sequence shown here is derived from an EMBL/GenBank/DDBJ whole genome shotgun (WGS) entry which is preliminary data.</text>
</comment>
<feature type="transmembrane region" description="Helical" evidence="1">
    <location>
        <begin position="50"/>
        <end position="69"/>
    </location>
</feature>
<keyword evidence="4" id="KW-1185">Reference proteome</keyword>
<evidence type="ECO:0000259" key="2">
    <source>
        <dbReference type="Pfam" id="PF02517"/>
    </source>
</evidence>
<dbReference type="Pfam" id="PF02517">
    <property type="entry name" value="Rce1-like"/>
    <property type="match status" value="1"/>
</dbReference>
<dbReference type="InterPro" id="IPR003675">
    <property type="entry name" value="Rce1/LyrA-like_dom"/>
</dbReference>
<dbReference type="AlphaFoldDB" id="A0A8J7F1D4"/>
<feature type="transmembrane region" description="Helical" evidence="1">
    <location>
        <begin position="172"/>
        <end position="189"/>
    </location>
</feature>